<gene>
    <name evidence="1" type="ORF">HNP73_000509</name>
</gene>
<proteinExistence type="predicted"/>
<organism evidence="1 2">
    <name type="scientific">Amaricoccus macauensis</name>
    <dbReference type="NCBI Taxonomy" id="57001"/>
    <lineage>
        <taxon>Bacteria</taxon>
        <taxon>Pseudomonadati</taxon>
        <taxon>Pseudomonadota</taxon>
        <taxon>Alphaproteobacteria</taxon>
        <taxon>Rhodobacterales</taxon>
        <taxon>Paracoccaceae</taxon>
        <taxon>Amaricoccus</taxon>
    </lineage>
</organism>
<evidence type="ECO:0000313" key="1">
    <source>
        <dbReference type="EMBL" id="MBB5220588.1"/>
    </source>
</evidence>
<evidence type="ECO:0008006" key="3">
    <source>
        <dbReference type="Google" id="ProtNLM"/>
    </source>
</evidence>
<dbReference type="EMBL" id="JACHFM010000001">
    <property type="protein sequence ID" value="MBB5220588.1"/>
    <property type="molecule type" value="Genomic_DNA"/>
</dbReference>
<sequence>MGILNIFRRPKLERRSGMAAGYTAEILAARQSYIAGRSGLGELTSSVQSCVSLWEAGFAMAKVDGTDLLGRRTMALLARSLALRGEAVFLIRDDMLVPCADWDLSTRNGRPRAYRLSVSEAGGGRSETALAAEVLHLRIGSDPVAPWSGSAPLRRASLTAELLHSLEAALGEVYALAPLGSQVVPMPENPEMDNETLGRDFRGRRGRVLLRESVTVTAAGGPAPAADWRPADLTPNLRDSLAVESLETARSGIMSAFGVLPGLLSPATTGPLVREAQRHLAQWTLQPIAELLAEEASGKLGMPVAIDVMGPTQAFDAGGSSRAVQGLIGALAEAKGAGLSPAEIAAAFGAVDWAEALKR</sequence>
<dbReference type="Pfam" id="PF04860">
    <property type="entry name" value="Phage_portal"/>
    <property type="match status" value="1"/>
</dbReference>
<dbReference type="AlphaFoldDB" id="A0A840SKA2"/>
<dbReference type="RefSeq" id="WP_184146798.1">
    <property type="nucleotide sequence ID" value="NZ_JACHFM010000001.1"/>
</dbReference>
<name>A0A840SKA2_9RHOB</name>
<comment type="caution">
    <text evidence="1">The sequence shown here is derived from an EMBL/GenBank/DDBJ whole genome shotgun (WGS) entry which is preliminary data.</text>
</comment>
<protein>
    <recommendedName>
        <fullName evidence="3">Phage portal protein</fullName>
    </recommendedName>
</protein>
<accession>A0A840SKA2</accession>
<dbReference type="InterPro" id="IPR006944">
    <property type="entry name" value="Phage/GTA_portal"/>
</dbReference>
<keyword evidence="2" id="KW-1185">Reference proteome</keyword>
<dbReference type="Proteomes" id="UP000549457">
    <property type="component" value="Unassembled WGS sequence"/>
</dbReference>
<reference evidence="1 2" key="1">
    <citation type="submission" date="2020-08" db="EMBL/GenBank/DDBJ databases">
        <title>Genomic Encyclopedia of Type Strains, Phase IV (KMG-IV): sequencing the most valuable type-strain genomes for metagenomic binning, comparative biology and taxonomic classification.</title>
        <authorList>
            <person name="Goeker M."/>
        </authorList>
    </citation>
    <scope>NUCLEOTIDE SEQUENCE [LARGE SCALE GENOMIC DNA]</scope>
    <source>
        <strain evidence="1 2">DSM 101730</strain>
    </source>
</reference>
<evidence type="ECO:0000313" key="2">
    <source>
        <dbReference type="Proteomes" id="UP000549457"/>
    </source>
</evidence>